<dbReference type="EMBL" id="RKHL01000001">
    <property type="protein sequence ID" value="ROR80099.1"/>
    <property type="molecule type" value="Genomic_DNA"/>
</dbReference>
<dbReference type="RefSeq" id="WP_085511666.1">
    <property type="nucleotide sequence ID" value="NZ_FXAP01000002.1"/>
</dbReference>
<accession>A0A3N2BXX1</accession>
<evidence type="ECO:0008006" key="3">
    <source>
        <dbReference type="Google" id="ProtNLM"/>
    </source>
</evidence>
<sequence>MSRSDGRRGVVDIVVEGADLVITPRGWWGFLSLRRRIRVPSAAILSADVSADPTAEVPVRWRSGGTGTLMIRAGFFRGAGTRSWWCYRYGRSAVVIELELSRLQALVVMTDDDQATVEMLRRVNGAALSDH</sequence>
<keyword evidence="2" id="KW-1185">Reference proteome</keyword>
<protein>
    <recommendedName>
        <fullName evidence="3">Bacterial Pleckstrin homology domain-containing protein</fullName>
    </recommendedName>
</protein>
<dbReference type="Proteomes" id="UP000266915">
    <property type="component" value="Unassembled WGS sequence"/>
</dbReference>
<organism evidence="1 2">
    <name type="scientific">Plantibacter flavus</name>
    <dbReference type="NCBI Taxonomy" id="150123"/>
    <lineage>
        <taxon>Bacteria</taxon>
        <taxon>Bacillati</taxon>
        <taxon>Actinomycetota</taxon>
        <taxon>Actinomycetes</taxon>
        <taxon>Micrococcales</taxon>
        <taxon>Microbacteriaceae</taxon>
        <taxon>Plantibacter</taxon>
    </lineage>
</organism>
<name>A0A3N2BXX1_9MICO</name>
<dbReference type="AlphaFoldDB" id="A0A3N2BXX1"/>
<reference evidence="1 2" key="1">
    <citation type="submission" date="2018-11" db="EMBL/GenBank/DDBJ databases">
        <title>Sequencing the genomes of 1000 actinobacteria strains.</title>
        <authorList>
            <person name="Klenk H.-P."/>
        </authorList>
    </citation>
    <scope>NUCLEOTIDE SEQUENCE [LARGE SCALE GENOMIC DNA]</scope>
    <source>
        <strain evidence="1 2">DSM 14012</strain>
    </source>
</reference>
<evidence type="ECO:0000313" key="1">
    <source>
        <dbReference type="EMBL" id="ROR80099.1"/>
    </source>
</evidence>
<gene>
    <name evidence="1" type="ORF">EDD42_0132</name>
</gene>
<comment type="caution">
    <text evidence="1">The sequence shown here is derived from an EMBL/GenBank/DDBJ whole genome shotgun (WGS) entry which is preliminary data.</text>
</comment>
<proteinExistence type="predicted"/>
<evidence type="ECO:0000313" key="2">
    <source>
        <dbReference type="Proteomes" id="UP000266915"/>
    </source>
</evidence>